<dbReference type="Proteomes" id="UP001250656">
    <property type="component" value="Unassembled WGS sequence"/>
</dbReference>
<dbReference type="Pfam" id="PF00801">
    <property type="entry name" value="PKD"/>
    <property type="match status" value="1"/>
</dbReference>
<accession>A0ABU3L9I4</accession>
<name>A0ABU3L9I4_9FLAO</name>
<dbReference type="Pfam" id="PF00034">
    <property type="entry name" value="Cytochrom_C"/>
    <property type="match status" value="1"/>
</dbReference>
<dbReference type="Gene3D" id="1.10.760.10">
    <property type="entry name" value="Cytochrome c-like domain"/>
    <property type="match status" value="1"/>
</dbReference>
<dbReference type="SUPFAM" id="SSF50952">
    <property type="entry name" value="Soluble quinoprotein glucose dehydrogenase"/>
    <property type="match status" value="1"/>
</dbReference>
<evidence type="ECO:0000256" key="6">
    <source>
        <dbReference type="PROSITE-ProRule" id="PRU00433"/>
    </source>
</evidence>
<evidence type="ECO:0000256" key="5">
    <source>
        <dbReference type="ARBA" id="ARBA00023004"/>
    </source>
</evidence>
<evidence type="ECO:0000256" key="1">
    <source>
        <dbReference type="ARBA" id="ARBA00022448"/>
    </source>
</evidence>
<dbReference type="InterPro" id="IPR000601">
    <property type="entry name" value="PKD_dom"/>
</dbReference>
<dbReference type="SUPFAM" id="SSF52317">
    <property type="entry name" value="Class I glutamine amidotransferase-like"/>
    <property type="match status" value="1"/>
</dbReference>
<sequence>MKQIAVLTTLILGLILGSCGNQRDGKPEVLVFSKTMGFKHASIPAGIAAIQKLGSENGFEVDTTKNAELFNEDTLGQYSAVIFLSTTMNVLNAEQEAAFERYIQSGGGFVGIHAAADTEYDWGWYNKLVGAQFESHPAGTPEADFIITDNSFPATEFFTDSIWHRADEIYNYKNINPDINVIMTVDESTYEGGTNGDYHPFAWYHEYDGGRAFYTGAGHTDESFSEPLFLEHLLGGIKYAIGDNEKLDYSKAVTQIPPDVDRFSKKQLVVGEFFEPTEMTVLPNNDVLVAQRRGEIMLYEDATKELKQVGALDVYFKTLNTPGVNAEEGLMGLQTDPNYAENHWIYLFYAPSGDEWVNRLSRFKFKDGVFDKTSEQVILDVDSQREICCHTGGSIAFGPDNLLYLSTGDNSTPFNEKGVEYVNSGYAPLNDIPGHEQYDARRSSGNTNDLRGKILRIKVNEDGSYDIPEGNLFAPGTEKTRPEIYTMGHRNPYRISVDPKKGYVYWGDVGPDARVDSLETRGPRGYDEMNQAREAGNYGWPLFIGDNKAYVDFDYETGESGITFDPERPINDSKNNTGLRELPPAQPAYAFYPYAETSEFPQVGSGGRNAMAGPTYYSDQYPDGGGLPDYYDGKVIIYDWMRGWMKAVTLFDDGSFNKMEPFASDISLNNLIDMELGPDGRVYLLEYGSGWFSKNDDSALSFIEYNGGNRPPLIDHLIVDKTSGQLPLSVTAKVDAKDREGDALTYIWNLGNGETKETKDPEVSYTYKDAGNYKISVTVRDGKGEAANSEVTSVVAGNSRPEVAIDLNGGNSSFFLEGVPINYSVTAKDPDGTDIDPDHLFVSVDYLESYDKQNQSLGHQQVSAAVTGRALTQGMDCKTCHKEDEASIGPNYLDIAMKYKDKPEASGYLQNKIIAGGGGVWGEVVMPAHPDVSKEETRQIVEYIMSLANDSGKEKSMPASGTIRPNPKQGDNVLVLTASYTDEGAEGTIPLTGVTSVALQGSTVSFSDKTKADGFTAVQFDGQDLLIVPNSEGWFALEDVDLTGVKAAILTAGWQEAPKTGLEFEMHLNAPDGELLGKGSMPKPEGGQPGGRIAIELETEKEVKADEIYFVYKPKEGEERGGSPVALTNVRFEAK</sequence>
<organism evidence="9 10">
    <name type="scientific">Pricia mediterranea</name>
    <dbReference type="NCBI Taxonomy" id="3076079"/>
    <lineage>
        <taxon>Bacteria</taxon>
        <taxon>Pseudomonadati</taxon>
        <taxon>Bacteroidota</taxon>
        <taxon>Flavobacteriia</taxon>
        <taxon>Flavobacteriales</taxon>
        <taxon>Flavobacteriaceae</taxon>
        <taxon>Pricia</taxon>
    </lineage>
</organism>
<dbReference type="EMBL" id="JAVTTP010000001">
    <property type="protein sequence ID" value="MDT7830238.1"/>
    <property type="molecule type" value="Genomic_DNA"/>
</dbReference>
<dbReference type="InterPro" id="IPR022409">
    <property type="entry name" value="PKD/Chitinase_dom"/>
</dbReference>
<dbReference type="CDD" id="cd00146">
    <property type="entry name" value="PKD"/>
    <property type="match status" value="1"/>
</dbReference>
<dbReference type="Gene3D" id="3.40.50.880">
    <property type="match status" value="1"/>
</dbReference>
<proteinExistence type="predicted"/>
<reference evidence="9 10" key="1">
    <citation type="submission" date="2023-09" db="EMBL/GenBank/DDBJ databases">
        <title>Novel taxa isolated from Blanes Bay.</title>
        <authorList>
            <person name="Rey-Velasco X."/>
            <person name="Lucena T."/>
        </authorList>
    </citation>
    <scope>NUCLEOTIDE SEQUENCE [LARGE SCALE GENOMIC DNA]</scope>
    <source>
        <strain evidence="9 10">S334</strain>
    </source>
</reference>
<feature type="domain" description="PKD" evidence="7">
    <location>
        <begin position="741"/>
        <end position="795"/>
    </location>
</feature>
<evidence type="ECO:0000256" key="2">
    <source>
        <dbReference type="ARBA" id="ARBA00022617"/>
    </source>
</evidence>
<evidence type="ECO:0000313" key="10">
    <source>
        <dbReference type="Proteomes" id="UP001250656"/>
    </source>
</evidence>
<evidence type="ECO:0000259" key="8">
    <source>
        <dbReference type="PROSITE" id="PS51007"/>
    </source>
</evidence>
<keyword evidence="5 6" id="KW-0408">Iron</keyword>
<comment type="caution">
    <text evidence="9">The sequence shown here is derived from an EMBL/GenBank/DDBJ whole genome shotgun (WGS) entry which is preliminary data.</text>
</comment>
<keyword evidence="2 6" id="KW-0349">Heme</keyword>
<dbReference type="PROSITE" id="PS51007">
    <property type="entry name" value="CYTC"/>
    <property type="match status" value="1"/>
</dbReference>
<dbReference type="PANTHER" id="PTHR40469:SF2">
    <property type="entry name" value="GALACTOSE-BINDING DOMAIN-LIKE SUPERFAMILY PROTEIN"/>
    <property type="match status" value="1"/>
</dbReference>
<dbReference type="SUPFAM" id="SSF49299">
    <property type="entry name" value="PKD domain"/>
    <property type="match status" value="1"/>
</dbReference>
<protein>
    <submittedName>
        <fullName evidence="9">ThuA domain-containing protein</fullName>
    </submittedName>
</protein>
<dbReference type="InterPro" id="IPR029062">
    <property type="entry name" value="Class_I_gatase-like"/>
</dbReference>
<dbReference type="PROSITE" id="PS51257">
    <property type="entry name" value="PROKAR_LIPOPROTEIN"/>
    <property type="match status" value="1"/>
</dbReference>
<keyword evidence="10" id="KW-1185">Reference proteome</keyword>
<dbReference type="PRINTS" id="PR00606">
    <property type="entry name" value="CYTCHROMECID"/>
</dbReference>
<dbReference type="PANTHER" id="PTHR40469">
    <property type="entry name" value="SECRETED GLYCOSYL HYDROLASE"/>
    <property type="match status" value="1"/>
</dbReference>
<dbReference type="RefSeq" id="WP_314016487.1">
    <property type="nucleotide sequence ID" value="NZ_JAVTTP010000001.1"/>
</dbReference>
<dbReference type="InterPro" id="IPR029010">
    <property type="entry name" value="ThuA-like"/>
</dbReference>
<dbReference type="Pfam" id="PF07995">
    <property type="entry name" value="GSDH"/>
    <property type="match status" value="1"/>
</dbReference>
<evidence type="ECO:0000259" key="7">
    <source>
        <dbReference type="PROSITE" id="PS50093"/>
    </source>
</evidence>
<dbReference type="InterPro" id="IPR011041">
    <property type="entry name" value="Quinoprot_gluc/sorb_DH_b-prop"/>
</dbReference>
<dbReference type="SMART" id="SM00089">
    <property type="entry name" value="PKD"/>
    <property type="match status" value="1"/>
</dbReference>
<dbReference type="InterPro" id="IPR012938">
    <property type="entry name" value="Glc/Sorbosone_DH"/>
</dbReference>
<dbReference type="PROSITE" id="PS50093">
    <property type="entry name" value="PKD"/>
    <property type="match status" value="1"/>
</dbReference>
<gene>
    <name evidence="9" type="ORF">RQM65_16335</name>
</gene>
<evidence type="ECO:0000256" key="3">
    <source>
        <dbReference type="ARBA" id="ARBA00022723"/>
    </source>
</evidence>
<dbReference type="Gene3D" id="2.60.40.10">
    <property type="entry name" value="Immunoglobulins"/>
    <property type="match status" value="1"/>
</dbReference>
<evidence type="ECO:0000256" key="4">
    <source>
        <dbReference type="ARBA" id="ARBA00022982"/>
    </source>
</evidence>
<evidence type="ECO:0000313" key="9">
    <source>
        <dbReference type="EMBL" id="MDT7830238.1"/>
    </source>
</evidence>
<keyword evidence="1" id="KW-0813">Transport</keyword>
<dbReference type="InterPro" id="IPR009056">
    <property type="entry name" value="Cyt_c-like_dom"/>
</dbReference>
<feature type="domain" description="Cytochrome c" evidence="8">
    <location>
        <begin position="863"/>
        <end position="948"/>
    </location>
</feature>
<dbReference type="Pfam" id="PF06283">
    <property type="entry name" value="ThuA"/>
    <property type="match status" value="1"/>
</dbReference>
<dbReference type="Gene3D" id="2.120.10.30">
    <property type="entry name" value="TolB, C-terminal domain"/>
    <property type="match status" value="1"/>
</dbReference>
<dbReference type="InterPro" id="IPR013783">
    <property type="entry name" value="Ig-like_fold"/>
</dbReference>
<dbReference type="SUPFAM" id="SSF46626">
    <property type="entry name" value="Cytochrome c"/>
    <property type="match status" value="1"/>
</dbReference>
<dbReference type="InterPro" id="IPR002324">
    <property type="entry name" value="Cyt_c_ID"/>
</dbReference>
<keyword evidence="3 6" id="KW-0479">Metal-binding</keyword>
<dbReference type="InterPro" id="IPR011042">
    <property type="entry name" value="6-blade_b-propeller_TolB-like"/>
</dbReference>
<dbReference type="InterPro" id="IPR036909">
    <property type="entry name" value="Cyt_c-like_dom_sf"/>
</dbReference>
<keyword evidence="4" id="KW-0249">Electron transport</keyword>
<dbReference type="InterPro" id="IPR035986">
    <property type="entry name" value="PKD_dom_sf"/>
</dbReference>